<name>Q67MN9_SYMTH</name>
<accession>Q67MN9</accession>
<dbReference type="KEGG" id="sth:STH2069"/>
<evidence type="ECO:0000256" key="1">
    <source>
        <dbReference type="SAM" id="MobiDB-lite"/>
    </source>
</evidence>
<keyword evidence="3" id="KW-1185">Reference proteome</keyword>
<gene>
    <name evidence="2" type="ordered locus">STH2069</name>
</gene>
<dbReference type="AlphaFoldDB" id="Q67MN9"/>
<proteinExistence type="predicted"/>
<reference evidence="2 3" key="1">
    <citation type="journal article" date="2004" name="Nucleic Acids Res.">
        <title>Genome sequence of Symbiobacterium thermophilum, an uncultivable bacterium that depends on microbial commensalism.</title>
        <authorList>
            <person name="Ueda K."/>
            <person name="Yamashita A."/>
            <person name="Ishikawa J."/>
            <person name="Shimada M."/>
            <person name="Watsuji T."/>
            <person name="Morimura K."/>
            <person name="Ikeda H."/>
            <person name="Hattori M."/>
            <person name="Beppu T."/>
        </authorList>
    </citation>
    <scope>NUCLEOTIDE SEQUENCE [LARGE SCALE GENOMIC DNA]</scope>
    <source>
        <strain evidence="3">T / IAM 14863</strain>
    </source>
</reference>
<feature type="region of interest" description="Disordered" evidence="1">
    <location>
        <begin position="1"/>
        <end position="28"/>
    </location>
</feature>
<dbReference type="HOGENOM" id="CLU_2071965_0_0_9"/>
<evidence type="ECO:0000313" key="2">
    <source>
        <dbReference type="EMBL" id="BAD41054.1"/>
    </source>
</evidence>
<dbReference type="STRING" id="292459.STH2069"/>
<dbReference type="EMBL" id="AP006840">
    <property type="protein sequence ID" value="BAD41054.1"/>
    <property type="molecule type" value="Genomic_DNA"/>
</dbReference>
<evidence type="ECO:0000313" key="3">
    <source>
        <dbReference type="Proteomes" id="UP000000417"/>
    </source>
</evidence>
<protein>
    <submittedName>
        <fullName evidence="2">Uncharacterized protein</fullName>
    </submittedName>
</protein>
<dbReference type="Proteomes" id="UP000000417">
    <property type="component" value="Chromosome"/>
</dbReference>
<sequence length="118" mass="12558">MGRRPDAGWSCALRRTGEGGGWTGPQDDLGEERFLALQLQRSPHGLHRGPGREGEGEDDPLRVRGQVAEAAVVPSCTCPVRRAEPGSVTGPAARPSPVIRARSAAMATVKCRRMLPPP</sequence>
<organism evidence="2 3">
    <name type="scientific">Symbiobacterium thermophilum (strain DSM 24528 / JCM 14929 / IAM 14863 / T)</name>
    <dbReference type="NCBI Taxonomy" id="292459"/>
    <lineage>
        <taxon>Bacteria</taxon>
        <taxon>Bacillati</taxon>
        <taxon>Bacillota</taxon>
        <taxon>Clostridia</taxon>
        <taxon>Eubacteriales</taxon>
        <taxon>Symbiobacteriaceae</taxon>
        <taxon>Symbiobacterium</taxon>
    </lineage>
</organism>